<evidence type="ECO:0000256" key="3">
    <source>
        <dbReference type="SAM" id="Phobius"/>
    </source>
</evidence>
<comment type="caution">
    <text evidence="4">The sequence shown here is derived from an EMBL/GenBank/DDBJ whole genome shotgun (WGS) entry which is preliminary data.</text>
</comment>
<accession>A0ABR7T5B7</accession>
<keyword evidence="3" id="KW-0812">Transmembrane</keyword>
<feature type="transmembrane region" description="Helical" evidence="3">
    <location>
        <begin position="334"/>
        <end position="356"/>
    </location>
</feature>
<feature type="transmembrane region" description="Helical" evidence="3">
    <location>
        <begin position="376"/>
        <end position="393"/>
    </location>
</feature>
<name>A0ABR7T5B7_HELCL</name>
<keyword evidence="2 3" id="KW-0472">Membrane</keyword>
<sequence length="560" mass="63376">MLKKWKQIIKNIFTVAPPTMDKTFSLSPNRGLYNVKLARQLKQAQARLPVTPLPDQRSELEGLLKDTFHGRRNPDFTYRVFDFPWGNLFIAFYDSLIDAKMVQESIINPLLNTSPVDTNVEITDLLGMLTDCHVVQNVDTVESLVQYITKGYLFIFLDGHSQGLVLEVAADKGRAVETTQTESVVTGPYEGFVENVHKNLYLLRRRLASADFIAEKLPAGRRERGPMYLLYFKGITNPKLVREMRRRLKSLDVDAFYNLYRVEQYIQDNPRSLFSQMTLTERPDRTAAFLLEGSVAVLMEGSPLALIAPVTFWSQLHSPEDSYFRWPVASFVRIIRVFGMIVTIFLPGLYVAFVNFHPEMIPTELLMSIASSRERIPLPAALSLLFLEIAFEFIREAAQRVPKSIGPTIGIVGAIIIGQAVVEAGVVSPLSIIVMAMTALAGFSLPQFQVTYTLRIIRLGMLAAGSIFGIYGILLTMIVLICHLVRIRSFGIPFLSPSSPLFAKEEDVLWRPPPFYDEKRPSLLRPLNLKNQATVTRPWSPQTPIELSLLRKEQFHKRKG</sequence>
<evidence type="ECO:0000313" key="5">
    <source>
        <dbReference type="Proteomes" id="UP000617402"/>
    </source>
</evidence>
<comment type="similarity">
    <text evidence="1">Belongs to the GerABKA family.</text>
</comment>
<dbReference type="PANTHER" id="PTHR22550:SF5">
    <property type="entry name" value="LEUCINE ZIPPER PROTEIN 4"/>
    <property type="match status" value="1"/>
</dbReference>
<dbReference type="InterPro" id="IPR004995">
    <property type="entry name" value="Spore_Ger"/>
</dbReference>
<dbReference type="RefSeq" id="WP_188040691.1">
    <property type="nucleotide sequence ID" value="NZ_JACVHF010000011.1"/>
</dbReference>
<feature type="transmembrane region" description="Helical" evidence="3">
    <location>
        <begin position="457"/>
        <end position="481"/>
    </location>
</feature>
<keyword evidence="3" id="KW-1133">Transmembrane helix</keyword>
<evidence type="ECO:0000313" key="4">
    <source>
        <dbReference type="EMBL" id="MBC9785198.1"/>
    </source>
</evidence>
<organism evidence="4 5">
    <name type="scientific">Heliobacterium chlorum</name>
    <dbReference type="NCBI Taxonomy" id="2698"/>
    <lineage>
        <taxon>Bacteria</taxon>
        <taxon>Bacillati</taxon>
        <taxon>Bacillota</taxon>
        <taxon>Clostridia</taxon>
        <taxon>Eubacteriales</taxon>
        <taxon>Heliobacteriaceae</taxon>
        <taxon>Heliobacterium</taxon>
    </lineage>
</organism>
<dbReference type="Pfam" id="PF03323">
    <property type="entry name" value="GerA"/>
    <property type="match status" value="1"/>
</dbReference>
<protein>
    <submittedName>
        <fullName evidence="4">Spore germination protein</fullName>
    </submittedName>
</protein>
<reference evidence="4 5" key="1">
    <citation type="submission" date="2020-07" db="EMBL/GenBank/DDBJ databases">
        <title>Draft whole-genome sequence of Heliobacterium chlorum DSM 3682, type strain.</title>
        <authorList>
            <person name="Kyndt J.A."/>
            <person name="Meyer T.E."/>
            <person name="Imhoff J.F."/>
        </authorList>
    </citation>
    <scope>NUCLEOTIDE SEQUENCE [LARGE SCALE GENOMIC DNA]</scope>
    <source>
        <strain evidence="4 5">DSM 3682</strain>
    </source>
</reference>
<dbReference type="Proteomes" id="UP000617402">
    <property type="component" value="Unassembled WGS sequence"/>
</dbReference>
<feature type="transmembrane region" description="Helical" evidence="3">
    <location>
        <begin position="428"/>
        <end position="445"/>
    </location>
</feature>
<feature type="transmembrane region" description="Helical" evidence="3">
    <location>
        <begin position="405"/>
        <end position="422"/>
    </location>
</feature>
<evidence type="ECO:0000256" key="2">
    <source>
        <dbReference type="ARBA" id="ARBA00023136"/>
    </source>
</evidence>
<dbReference type="InterPro" id="IPR050768">
    <property type="entry name" value="UPF0353/GerABKA_families"/>
</dbReference>
<dbReference type="EMBL" id="JACVHF010000011">
    <property type="protein sequence ID" value="MBC9785198.1"/>
    <property type="molecule type" value="Genomic_DNA"/>
</dbReference>
<proteinExistence type="inferred from homology"/>
<gene>
    <name evidence="4" type="ORF">H1S01_11825</name>
</gene>
<keyword evidence="5" id="KW-1185">Reference proteome</keyword>
<dbReference type="PANTHER" id="PTHR22550">
    <property type="entry name" value="SPORE GERMINATION PROTEIN"/>
    <property type="match status" value="1"/>
</dbReference>
<evidence type="ECO:0000256" key="1">
    <source>
        <dbReference type="ARBA" id="ARBA00005278"/>
    </source>
</evidence>